<evidence type="ECO:0000313" key="4">
    <source>
        <dbReference type="Proteomes" id="UP000598297"/>
    </source>
</evidence>
<dbReference type="OrthoDB" id="9805307at2"/>
<accession>A0A964URU1</accession>
<reference evidence="3" key="1">
    <citation type="submission" date="2020-01" db="EMBL/GenBank/DDBJ databases">
        <title>Whole-genome analyses of novel actinobacteria.</title>
        <authorList>
            <person name="Sahin N."/>
        </authorList>
    </citation>
    <scope>NUCLEOTIDE SEQUENCE</scope>
    <source>
        <strain evidence="3">YC537</strain>
    </source>
</reference>
<dbReference type="RefSeq" id="WP_161693723.1">
    <property type="nucleotide sequence ID" value="NZ_JAAAHS010000015.1"/>
</dbReference>
<dbReference type="InterPro" id="IPR036663">
    <property type="entry name" value="Fumarylacetoacetase_C_sf"/>
</dbReference>
<dbReference type="PANTHER" id="PTHR11820">
    <property type="entry name" value="ACYLPYRUVASE"/>
    <property type="match status" value="1"/>
</dbReference>
<dbReference type="EMBL" id="JAAAHS010000015">
    <property type="protein sequence ID" value="NBE50565.1"/>
    <property type="molecule type" value="Genomic_DNA"/>
</dbReference>
<dbReference type="GO" id="GO:0046872">
    <property type="term" value="F:metal ion binding"/>
    <property type="evidence" value="ECO:0007669"/>
    <property type="project" value="UniProtKB-KW"/>
</dbReference>
<dbReference type="Proteomes" id="UP000598297">
    <property type="component" value="Unassembled WGS sequence"/>
</dbReference>
<feature type="domain" description="Fumarylacetoacetase-like C-terminal" evidence="2">
    <location>
        <begin position="81"/>
        <end position="275"/>
    </location>
</feature>
<keyword evidence="4" id="KW-1185">Reference proteome</keyword>
<dbReference type="Gene3D" id="3.90.850.10">
    <property type="entry name" value="Fumarylacetoacetase-like, C-terminal domain"/>
    <property type="match status" value="1"/>
</dbReference>
<sequence>MRIGVFAEGRTAVVLDGDDAADIHGRAAVDVSELTGGEPLHRLIEHGYDFAAELTRERLADLPRRAAAGLDWKPPLPRPGKIMGAPANYYDHVDEMPDSATIVDWGLFLKAPTSVTGHRSTIRLPWSDKRTDQEGELAVVIGKTARHVDPKDALDHIFGYTCVLDITVRSTEDRSLRKSFDTFTPIGPWITTADEIPDPSALELRCSVNGVLRQHTSTSKLIYGVGELIAYASAAMTLHPGDVIATGTPAGVGPLSDGDTISLTIDRIGTLEVAVSADGAIPYLDRPGHKGER</sequence>
<dbReference type="GO" id="GO:0016787">
    <property type="term" value="F:hydrolase activity"/>
    <property type="evidence" value="ECO:0007669"/>
    <property type="project" value="UniProtKB-KW"/>
</dbReference>
<organism evidence="3 4">
    <name type="scientific">Streptomyces boluensis</name>
    <dbReference type="NCBI Taxonomy" id="1775135"/>
    <lineage>
        <taxon>Bacteria</taxon>
        <taxon>Bacillati</taxon>
        <taxon>Actinomycetota</taxon>
        <taxon>Actinomycetes</taxon>
        <taxon>Kitasatosporales</taxon>
        <taxon>Streptomycetaceae</taxon>
        <taxon>Streptomyces</taxon>
    </lineage>
</organism>
<dbReference type="InterPro" id="IPR011234">
    <property type="entry name" value="Fumarylacetoacetase-like_C"/>
</dbReference>
<evidence type="ECO:0000256" key="1">
    <source>
        <dbReference type="ARBA" id="ARBA00022723"/>
    </source>
</evidence>
<name>A0A964URU1_9ACTN</name>
<dbReference type="AlphaFoldDB" id="A0A964URU1"/>
<evidence type="ECO:0000313" key="3">
    <source>
        <dbReference type="EMBL" id="NBE50565.1"/>
    </source>
</evidence>
<keyword evidence="1" id="KW-0479">Metal-binding</keyword>
<proteinExistence type="predicted"/>
<keyword evidence="3" id="KW-0378">Hydrolase</keyword>
<dbReference type="Pfam" id="PF01557">
    <property type="entry name" value="FAA_hydrolase"/>
    <property type="match status" value="1"/>
</dbReference>
<evidence type="ECO:0000259" key="2">
    <source>
        <dbReference type="Pfam" id="PF01557"/>
    </source>
</evidence>
<comment type="caution">
    <text evidence="3">The sequence shown here is derived from an EMBL/GenBank/DDBJ whole genome shotgun (WGS) entry which is preliminary data.</text>
</comment>
<gene>
    <name evidence="3" type="ORF">GUY60_03815</name>
</gene>
<protein>
    <submittedName>
        <fullName evidence="3">FAA hydrolase family protein</fullName>
    </submittedName>
</protein>
<dbReference type="SUPFAM" id="SSF56529">
    <property type="entry name" value="FAH"/>
    <property type="match status" value="1"/>
</dbReference>